<protein>
    <submittedName>
        <fullName evidence="1">Uncharacterized protein</fullName>
    </submittedName>
</protein>
<accession>A0ABQ9C6Z6</accession>
<evidence type="ECO:0000313" key="2">
    <source>
        <dbReference type="Proteomes" id="UP001141253"/>
    </source>
</evidence>
<keyword evidence="2" id="KW-1185">Reference proteome</keyword>
<organism evidence="1 2">
    <name type="scientific">Salix suchowensis</name>
    <dbReference type="NCBI Taxonomy" id="1278906"/>
    <lineage>
        <taxon>Eukaryota</taxon>
        <taxon>Viridiplantae</taxon>
        <taxon>Streptophyta</taxon>
        <taxon>Embryophyta</taxon>
        <taxon>Tracheophyta</taxon>
        <taxon>Spermatophyta</taxon>
        <taxon>Magnoliopsida</taxon>
        <taxon>eudicotyledons</taxon>
        <taxon>Gunneridae</taxon>
        <taxon>Pentapetalae</taxon>
        <taxon>rosids</taxon>
        <taxon>fabids</taxon>
        <taxon>Malpighiales</taxon>
        <taxon>Salicaceae</taxon>
        <taxon>Saliceae</taxon>
        <taxon>Salix</taxon>
    </lineage>
</organism>
<dbReference type="EMBL" id="JAPFFI010000005">
    <property type="protein sequence ID" value="KAJ6394239.1"/>
    <property type="molecule type" value="Genomic_DNA"/>
</dbReference>
<dbReference type="Proteomes" id="UP001141253">
    <property type="component" value="Chromosome 1"/>
</dbReference>
<sequence length="18" mass="1993">METLPPPTILSINLYTSC</sequence>
<gene>
    <name evidence="1" type="ORF">OIU77_023462</name>
</gene>
<reference evidence="1" key="2">
    <citation type="journal article" date="2023" name="Int. J. Mol. Sci.">
        <title>De Novo Assembly and Annotation of 11 Diverse Shrub Willow (Salix) Genomes Reveals Novel Gene Organization in Sex-Linked Regions.</title>
        <authorList>
            <person name="Hyden B."/>
            <person name="Feng K."/>
            <person name="Yates T.B."/>
            <person name="Jawdy S."/>
            <person name="Cereghino C."/>
            <person name="Smart L.B."/>
            <person name="Muchero W."/>
        </authorList>
    </citation>
    <scope>NUCLEOTIDE SEQUENCE</scope>
    <source>
        <tissue evidence="1">Shoot tip</tissue>
    </source>
</reference>
<feature type="non-terminal residue" evidence="1">
    <location>
        <position position="18"/>
    </location>
</feature>
<comment type="caution">
    <text evidence="1">The sequence shown here is derived from an EMBL/GenBank/DDBJ whole genome shotgun (WGS) entry which is preliminary data.</text>
</comment>
<name>A0ABQ9C6Z6_9ROSI</name>
<proteinExistence type="predicted"/>
<evidence type="ECO:0000313" key="1">
    <source>
        <dbReference type="EMBL" id="KAJ6394239.1"/>
    </source>
</evidence>
<reference evidence="1" key="1">
    <citation type="submission" date="2022-10" db="EMBL/GenBank/DDBJ databases">
        <authorList>
            <person name="Hyden B.L."/>
            <person name="Feng K."/>
            <person name="Yates T."/>
            <person name="Jawdy S."/>
            <person name="Smart L.B."/>
            <person name="Muchero W."/>
        </authorList>
    </citation>
    <scope>NUCLEOTIDE SEQUENCE</scope>
    <source>
        <tissue evidence="1">Shoot tip</tissue>
    </source>
</reference>